<proteinExistence type="predicted"/>
<reference evidence="6 7" key="1">
    <citation type="submission" date="2024-02" db="EMBL/GenBank/DDBJ databases">
        <title>First draft genome assembly of two strains of Seiridium cardinale.</title>
        <authorList>
            <person name="Emiliani G."/>
            <person name="Scali E."/>
        </authorList>
    </citation>
    <scope>NUCLEOTIDE SEQUENCE [LARGE SCALE GENOMIC DNA]</scope>
    <source>
        <strain evidence="6 7">BM-138-000479</strain>
    </source>
</reference>
<keyword evidence="7" id="KW-1185">Reference proteome</keyword>
<dbReference type="InterPro" id="IPR016461">
    <property type="entry name" value="COMT-like"/>
</dbReference>
<gene>
    <name evidence="6" type="ORF">SCAR479_00636</name>
</gene>
<evidence type="ECO:0000256" key="1">
    <source>
        <dbReference type="ARBA" id="ARBA00022603"/>
    </source>
</evidence>
<sequence>MPTDTTSIIALSKTIIDLAQKFDNSATPSKEVQQALVLASEQLAIAAREPDDNVYNISGQISQTAAIRSAIALNAFELMPEDGSTIAVEDIASKMDADPELIGRVLRACASAHVFGHPTVNQYCHNTLSRVYLQGDNRQLAAQIYDFTGHAVLAIPDFGEEKKWRSMGDYVRGPFQRGFATDLGYMEYLQANPQRLKSWNSGMRTGKIGHRTSAFPFDRALQLDPCGQGGIAIVDVGGGRGQALEGIHQDYPDLVGRLVLQDLPEVIEDAKANGLPDYIETTPGTFFDPLAAKGARIYHFRRVFHIWTQKKALELLENTKNAMDDYSRVLIADMVLADVDCERDLAMQDLNMMSLGGMERSESEWTSLIESAGLVLRKVWQNDQGPKHAVVEATLPTFKGHNLLLSDGVM</sequence>
<keyword evidence="1" id="KW-0489">Methyltransferase</keyword>
<dbReference type="InterPro" id="IPR001077">
    <property type="entry name" value="COMT_C"/>
</dbReference>
<dbReference type="PROSITE" id="PS51683">
    <property type="entry name" value="SAM_OMT_II"/>
    <property type="match status" value="1"/>
</dbReference>
<dbReference type="Gene3D" id="3.40.50.150">
    <property type="entry name" value="Vaccinia Virus protein VP39"/>
    <property type="match status" value="1"/>
</dbReference>
<dbReference type="PANTHER" id="PTHR43712:SF11">
    <property type="entry name" value="O-METHYLTRANSFERASE (AFU_ORTHOLOGUE AFUA_2G17820)-RELATED"/>
    <property type="match status" value="1"/>
</dbReference>
<evidence type="ECO:0000256" key="2">
    <source>
        <dbReference type="ARBA" id="ARBA00022679"/>
    </source>
</evidence>
<evidence type="ECO:0000259" key="4">
    <source>
        <dbReference type="Pfam" id="PF00891"/>
    </source>
</evidence>
<dbReference type="Proteomes" id="UP001465668">
    <property type="component" value="Unassembled WGS sequence"/>
</dbReference>
<dbReference type="SUPFAM" id="SSF46785">
    <property type="entry name" value="Winged helix' DNA-binding domain"/>
    <property type="match status" value="1"/>
</dbReference>
<dbReference type="Pfam" id="PF00891">
    <property type="entry name" value="Methyltransf_2"/>
    <property type="match status" value="1"/>
</dbReference>
<dbReference type="SUPFAM" id="SSF53335">
    <property type="entry name" value="S-adenosyl-L-methionine-dependent methyltransferases"/>
    <property type="match status" value="1"/>
</dbReference>
<evidence type="ECO:0000313" key="6">
    <source>
        <dbReference type="EMBL" id="KAK9784077.1"/>
    </source>
</evidence>
<keyword evidence="3" id="KW-0949">S-adenosyl-L-methionine</keyword>
<protein>
    <submittedName>
        <fullName evidence="6">O-methyltransferase</fullName>
    </submittedName>
</protein>
<dbReference type="InterPro" id="IPR029063">
    <property type="entry name" value="SAM-dependent_MTases_sf"/>
</dbReference>
<feature type="domain" description="O-methyltransferase C-terminal" evidence="4">
    <location>
        <begin position="232"/>
        <end position="373"/>
    </location>
</feature>
<dbReference type="InterPro" id="IPR036390">
    <property type="entry name" value="WH_DNA-bd_sf"/>
</dbReference>
<feature type="domain" description="O-methyltransferase dimerisation" evidence="5">
    <location>
        <begin position="63"/>
        <end position="134"/>
    </location>
</feature>
<dbReference type="Pfam" id="PF08100">
    <property type="entry name" value="Dimerisation"/>
    <property type="match status" value="1"/>
</dbReference>
<dbReference type="EMBL" id="JARVKM010000001">
    <property type="protein sequence ID" value="KAK9784077.1"/>
    <property type="molecule type" value="Genomic_DNA"/>
</dbReference>
<name>A0ABR2YA26_9PEZI</name>
<keyword evidence="2" id="KW-0808">Transferase</keyword>
<organism evidence="6 7">
    <name type="scientific">Seiridium cardinale</name>
    <dbReference type="NCBI Taxonomy" id="138064"/>
    <lineage>
        <taxon>Eukaryota</taxon>
        <taxon>Fungi</taxon>
        <taxon>Dikarya</taxon>
        <taxon>Ascomycota</taxon>
        <taxon>Pezizomycotina</taxon>
        <taxon>Sordariomycetes</taxon>
        <taxon>Xylariomycetidae</taxon>
        <taxon>Amphisphaeriales</taxon>
        <taxon>Sporocadaceae</taxon>
        <taxon>Seiridium</taxon>
    </lineage>
</organism>
<evidence type="ECO:0000313" key="7">
    <source>
        <dbReference type="Proteomes" id="UP001465668"/>
    </source>
</evidence>
<comment type="caution">
    <text evidence="6">The sequence shown here is derived from an EMBL/GenBank/DDBJ whole genome shotgun (WGS) entry which is preliminary data.</text>
</comment>
<dbReference type="Gene3D" id="1.10.10.10">
    <property type="entry name" value="Winged helix-like DNA-binding domain superfamily/Winged helix DNA-binding domain"/>
    <property type="match status" value="1"/>
</dbReference>
<accession>A0ABR2YA26</accession>
<dbReference type="InterPro" id="IPR036388">
    <property type="entry name" value="WH-like_DNA-bd_sf"/>
</dbReference>
<dbReference type="InterPro" id="IPR012967">
    <property type="entry name" value="COMT_dimerisation"/>
</dbReference>
<dbReference type="PANTHER" id="PTHR43712">
    <property type="entry name" value="PUTATIVE (AFU_ORTHOLOGUE AFUA_4G14580)-RELATED"/>
    <property type="match status" value="1"/>
</dbReference>
<evidence type="ECO:0000256" key="3">
    <source>
        <dbReference type="ARBA" id="ARBA00022691"/>
    </source>
</evidence>
<evidence type="ECO:0000259" key="5">
    <source>
        <dbReference type="Pfam" id="PF08100"/>
    </source>
</evidence>